<feature type="transmembrane region" description="Helical" evidence="14">
    <location>
        <begin position="64"/>
        <end position="84"/>
    </location>
</feature>
<dbReference type="PRINTS" id="PR00119">
    <property type="entry name" value="CATATPASE"/>
</dbReference>
<dbReference type="InterPro" id="IPR059000">
    <property type="entry name" value="ATPase_P-type_domA"/>
</dbReference>
<dbReference type="InterPro" id="IPR008250">
    <property type="entry name" value="ATPase_P-typ_transduc_dom_A_sf"/>
</dbReference>
<evidence type="ECO:0000256" key="7">
    <source>
        <dbReference type="ARBA" id="ARBA00022753"/>
    </source>
</evidence>
<dbReference type="InterPro" id="IPR047819">
    <property type="entry name" value="P5A-ATPase_N"/>
</dbReference>
<dbReference type="SFLD" id="SFLDG00002">
    <property type="entry name" value="C1.7:_P-type_atpase_like"/>
    <property type="match status" value="1"/>
</dbReference>
<feature type="domain" description="Cation-transporting P-type ATPase N-terminal" evidence="17">
    <location>
        <begin position="206"/>
        <end position="259"/>
    </location>
</feature>
<evidence type="ECO:0000313" key="19">
    <source>
        <dbReference type="EMBL" id="JAV57563.1"/>
    </source>
</evidence>
<dbReference type="Pfam" id="PF00122">
    <property type="entry name" value="E1-E2_ATPase"/>
    <property type="match status" value="1"/>
</dbReference>
<feature type="transmembrane region" description="Helical" evidence="14">
    <location>
        <begin position="451"/>
        <end position="472"/>
    </location>
</feature>
<dbReference type="InterPro" id="IPR036412">
    <property type="entry name" value="HAD-like_sf"/>
</dbReference>
<feature type="transmembrane region" description="Helical" evidence="14">
    <location>
        <begin position="979"/>
        <end position="1000"/>
    </location>
</feature>
<evidence type="ECO:0000256" key="6">
    <source>
        <dbReference type="ARBA" id="ARBA00022741"/>
    </source>
</evidence>
<organism evidence="19">
    <name type="scientific">Photinus pyralis</name>
    <name type="common">Common eastern firefly</name>
    <name type="synonym">Lampyris pyralis</name>
    <dbReference type="NCBI Taxonomy" id="7054"/>
    <lineage>
        <taxon>Eukaryota</taxon>
        <taxon>Metazoa</taxon>
        <taxon>Ecdysozoa</taxon>
        <taxon>Arthropoda</taxon>
        <taxon>Hexapoda</taxon>
        <taxon>Insecta</taxon>
        <taxon>Pterygota</taxon>
        <taxon>Neoptera</taxon>
        <taxon>Endopterygota</taxon>
        <taxon>Coleoptera</taxon>
        <taxon>Polyphaga</taxon>
        <taxon>Elateriformia</taxon>
        <taxon>Elateroidea</taxon>
        <taxon>Lampyridae</taxon>
        <taxon>Lampyrinae</taxon>
        <taxon>Photinus</taxon>
    </lineage>
</organism>
<keyword evidence="5 14" id="KW-0479">Metal-binding</keyword>
<comment type="catalytic activity">
    <reaction evidence="13 14">
        <text>ATP + H2O = ADP + phosphate + H(+)</text>
        <dbReference type="Rhea" id="RHEA:13065"/>
        <dbReference type="ChEBI" id="CHEBI:15377"/>
        <dbReference type="ChEBI" id="CHEBI:15378"/>
        <dbReference type="ChEBI" id="CHEBI:30616"/>
        <dbReference type="ChEBI" id="CHEBI:43474"/>
        <dbReference type="ChEBI" id="CHEBI:456216"/>
    </reaction>
</comment>
<dbReference type="GO" id="GO:0031902">
    <property type="term" value="C:late endosome membrane"/>
    <property type="evidence" value="ECO:0007669"/>
    <property type="project" value="UniProtKB-SubCell"/>
</dbReference>
<dbReference type="PANTHER" id="PTHR45630">
    <property type="entry name" value="CATION-TRANSPORTING ATPASE-RELATED"/>
    <property type="match status" value="1"/>
</dbReference>
<dbReference type="InterPro" id="IPR023214">
    <property type="entry name" value="HAD_sf"/>
</dbReference>
<evidence type="ECO:0000256" key="4">
    <source>
        <dbReference type="ARBA" id="ARBA00022692"/>
    </source>
</evidence>
<dbReference type="GO" id="GO:0016887">
    <property type="term" value="F:ATP hydrolysis activity"/>
    <property type="evidence" value="ECO:0007669"/>
    <property type="project" value="InterPro"/>
</dbReference>
<evidence type="ECO:0000256" key="13">
    <source>
        <dbReference type="ARBA" id="ARBA00049360"/>
    </source>
</evidence>
<dbReference type="PROSITE" id="PS00154">
    <property type="entry name" value="ATPASE_E1_E2"/>
    <property type="match status" value="1"/>
</dbReference>
<evidence type="ECO:0000259" key="16">
    <source>
        <dbReference type="Pfam" id="PF00122"/>
    </source>
</evidence>
<dbReference type="SUPFAM" id="SSF81653">
    <property type="entry name" value="Calcium ATPase, transduction domain A"/>
    <property type="match status" value="1"/>
</dbReference>
<keyword evidence="10 14" id="KW-1278">Translocase</keyword>
<feature type="transmembrane region" description="Helical" evidence="14">
    <location>
        <begin position="1165"/>
        <end position="1192"/>
    </location>
</feature>
<dbReference type="Pfam" id="PF13246">
    <property type="entry name" value="Cation_ATPase"/>
    <property type="match status" value="1"/>
</dbReference>
<evidence type="ECO:0000256" key="9">
    <source>
        <dbReference type="ARBA" id="ARBA00022842"/>
    </source>
</evidence>
<evidence type="ECO:0000259" key="17">
    <source>
        <dbReference type="Pfam" id="PF00690"/>
    </source>
</evidence>
<evidence type="ECO:0000256" key="3">
    <source>
        <dbReference type="ARBA" id="ARBA00022553"/>
    </source>
</evidence>
<dbReference type="GO" id="GO:0006874">
    <property type="term" value="P:intracellular calcium ion homeostasis"/>
    <property type="evidence" value="ECO:0007669"/>
    <property type="project" value="TreeGrafter"/>
</dbReference>
<evidence type="ECO:0000256" key="5">
    <source>
        <dbReference type="ARBA" id="ARBA00022723"/>
    </source>
</evidence>
<dbReference type="Pfam" id="PF12409">
    <property type="entry name" value="P5-ATPase"/>
    <property type="match status" value="1"/>
</dbReference>
<keyword evidence="12 14" id="KW-0472">Membrane</keyword>
<evidence type="ECO:0000256" key="11">
    <source>
        <dbReference type="ARBA" id="ARBA00022989"/>
    </source>
</evidence>
<keyword evidence="8 14" id="KW-0067">ATP-binding</keyword>
<dbReference type="InterPro" id="IPR044492">
    <property type="entry name" value="P_typ_ATPase_HD_dom"/>
</dbReference>
<feature type="domain" description="P-type ATPase A" evidence="16">
    <location>
        <begin position="326"/>
        <end position="433"/>
    </location>
</feature>
<evidence type="ECO:0000256" key="10">
    <source>
        <dbReference type="ARBA" id="ARBA00022967"/>
    </source>
</evidence>
<comment type="subcellular location">
    <subcellularLocation>
        <location evidence="1">Late endosome membrane</location>
        <topology evidence="1">Multi-pass membrane protein</topology>
    </subcellularLocation>
    <subcellularLocation>
        <location evidence="14">Membrane</location>
        <topology evidence="14">Multi-pass membrane protein</topology>
    </subcellularLocation>
</comment>
<name>A0A1Y1K832_PHOPY</name>
<keyword evidence="6 14" id="KW-0547">Nucleotide-binding</keyword>
<feature type="transmembrane region" description="Helical" evidence="14">
    <location>
        <begin position="265"/>
        <end position="285"/>
    </location>
</feature>
<dbReference type="InterPro" id="IPR006544">
    <property type="entry name" value="P-type_TPase_V"/>
</dbReference>
<dbReference type="NCBIfam" id="TIGR01494">
    <property type="entry name" value="ATPase_P-type"/>
    <property type="match status" value="3"/>
</dbReference>
<dbReference type="FunFam" id="3.40.1110.10:FF:000026">
    <property type="entry name" value="Cation-transporting ATPase"/>
    <property type="match status" value="1"/>
</dbReference>
<dbReference type="PROSITE" id="PS01229">
    <property type="entry name" value="COF_2"/>
    <property type="match status" value="1"/>
</dbReference>
<evidence type="ECO:0000256" key="15">
    <source>
        <dbReference type="SAM" id="MobiDB-lite"/>
    </source>
</evidence>
<evidence type="ECO:0000256" key="2">
    <source>
        <dbReference type="ARBA" id="ARBA00006000"/>
    </source>
</evidence>
<dbReference type="InterPro" id="IPR023299">
    <property type="entry name" value="ATPase_P-typ_cyto_dom_N"/>
</dbReference>
<keyword evidence="4 14" id="KW-0812">Transmembrane</keyword>
<accession>A0A1Y1K832</accession>
<dbReference type="InterPro" id="IPR018303">
    <property type="entry name" value="ATPase_P-typ_P_site"/>
</dbReference>
<dbReference type="NCBIfam" id="TIGR01657">
    <property type="entry name" value="P-ATPase-V"/>
    <property type="match status" value="1"/>
</dbReference>
<evidence type="ECO:0000256" key="8">
    <source>
        <dbReference type="ARBA" id="ARBA00022840"/>
    </source>
</evidence>
<keyword evidence="11 14" id="KW-1133">Transmembrane helix</keyword>
<dbReference type="Gene3D" id="2.70.150.10">
    <property type="entry name" value="Calcium-transporting ATPase, cytoplasmic transduction domain A"/>
    <property type="match status" value="1"/>
</dbReference>
<dbReference type="InterPro" id="IPR023298">
    <property type="entry name" value="ATPase_P-typ_TM_dom_sf"/>
</dbReference>
<proteinExistence type="inferred from homology"/>
<dbReference type="GO" id="GO:0019829">
    <property type="term" value="F:ATPase-coupled monoatomic cation transmembrane transporter activity"/>
    <property type="evidence" value="ECO:0007669"/>
    <property type="project" value="UniProtKB-UniRule"/>
</dbReference>
<evidence type="ECO:0000256" key="1">
    <source>
        <dbReference type="ARBA" id="ARBA00004107"/>
    </source>
</evidence>
<dbReference type="EMBL" id="GEZM01089272">
    <property type="protein sequence ID" value="JAV57563.1"/>
    <property type="molecule type" value="Transcribed_RNA"/>
</dbReference>
<dbReference type="GO" id="GO:0140358">
    <property type="term" value="F:P-type transmembrane transporter activity"/>
    <property type="evidence" value="ECO:0007669"/>
    <property type="project" value="InterPro"/>
</dbReference>
<comment type="similarity">
    <text evidence="2 14">Belongs to the cation transport ATPase (P-type) (TC 3.A.3) family. Type V subfamily.</text>
</comment>
<feature type="transmembrane region" description="Helical" evidence="14">
    <location>
        <begin position="1046"/>
        <end position="1065"/>
    </location>
</feature>
<dbReference type="PANTHER" id="PTHR45630:SF8">
    <property type="entry name" value="CATION-TRANSPORTING ATPASE"/>
    <property type="match status" value="1"/>
</dbReference>
<dbReference type="Pfam" id="PF00690">
    <property type="entry name" value="Cation_ATPase_N"/>
    <property type="match status" value="1"/>
</dbReference>
<evidence type="ECO:0000259" key="18">
    <source>
        <dbReference type="Pfam" id="PF12409"/>
    </source>
</evidence>
<dbReference type="GO" id="GO:0046872">
    <property type="term" value="F:metal ion binding"/>
    <property type="evidence" value="ECO:0007669"/>
    <property type="project" value="UniProtKB-UniRule"/>
</dbReference>
<dbReference type="Gene3D" id="1.20.1110.10">
    <property type="entry name" value="Calcium-transporting ATPase, transmembrane domain"/>
    <property type="match status" value="1"/>
</dbReference>
<keyword evidence="7" id="KW-0967">Endosome</keyword>
<dbReference type="SUPFAM" id="SSF81665">
    <property type="entry name" value="Calcium ATPase, transmembrane domain M"/>
    <property type="match status" value="1"/>
</dbReference>
<feature type="transmembrane region" description="Helical" evidence="14">
    <location>
        <begin position="1096"/>
        <end position="1114"/>
    </location>
</feature>
<dbReference type="SFLD" id="SFLDF00027">
    <property type="entry name" value="p-type_atpase"/>
    <property type="match status" value="1"/>
</dbReference>
<dbReference type="InterPro" id="IPR001757">
    <property type="entry name" value="P_typ_ATPase"/>
</dbReference>
<dbReference type="EC" id="7.2.2.-" evidence="14"/>
<reference evidence="19" key="1">
    <citation type="journal article" date="2016" name="Sci. Rep.">
        <title>Molecular characterization of firefly nuptial gifts: a multi-omics approach sheds light on postcopulatory sexual selection.</title>
        <authorList>
            <person name="Al-Wathiqui N."/>
            <person name="Fallon T.R."/>
            <person name="South A."/>
            <person name="Weng J.K."/>
            <person name="Lewis S.M."/>
        </authorList>
    </citation>
    <scope>NUCLEOTIDE SEQUENCE</scope>
</reference>
<dbReference type="GO" id="GO:0005524">
    <property type="term" value="F:ATP binding"/>
    <property type="evidence" value="ECO:0007669"/>
    <property type="project" value="UniProtKB-UniRule"/>
</dbReference>
<evidence type="ECO:0000256" key="12">
    <source>
        <dbReference type="ARBA" id="ARBA00023136"/>
    </source>
</evidence>
<evidence type="ECO:0000256" key="14">
    <source>
        <dbReference type="RuleBase" id="RU362082"/>
    </source>
</evidence>
<dbReference type="SUPFAM" id="SSF56784">
    <property type="entry name" value="HAD-like"/>
    <property type="match status" value="1"/>
</dbReference>
<keyword evidence="9 14" id="KW-0460">Magnesium</keyword>
<feature type="transmembrane region" description="Helical" evidence="14">
    <location>
        <begin position="484"/>
        <end position="507"/>
    </location>
</feature>
<sequence>MSNQPRRGYFHFSFQRNKNCDQNNSEQQAGLLKGLSINAPDNTMFINKGKDDQMEICGYKPSKLRLAVTYLFIVLTCGLLRLLFHWIPHLYLRATCVPCPVNEAEQLLITELYNGKHKIYHVKQLRVLTPESVRKLKSDDNRLNHHNHYVPQLENSLLSVHFGEGIFRELDRLLIFTCKKVTYIWNREVSEFVKLRGLDQHVLSETLHRSKGLSIGEQFMRRLVYGSNEITVKELPVVTLLFLEVLNPFYIFQLFSFCLWFADSYYYYAAAIMIMSVFGITMTVIQTRRNQRNLKSTVHSSDVISVVRSKPKSALDDHAENDEVVTEVISTELLVPGDVIEIPPHGCILHCDAVLLTGNCILNESMLTGESVPVTKTPLPDLPNLYYNSKEHARHTLFCGTQVIQTRYFGNEKVLAVVIRTGFCTAKGGLVRSILYPPPVDFRFENDSYRFIMLLAAIAGVGFVYTIVTKILRGIPAADLVLEALDLITIVVPPALPAAMTVGRLYAQTRLRKNQIFCISPRTINVSGSIDCICFDKTGTLTEDGLDLLCIVPVDKQNFLPSVKNVESLPYNTFVCGLVSCHSLTIIDKQVTGDPLDLKMFESTKWSIEEHDVSDNTKFNMIFPTVLKPPKNRPPENRIIEDIDLQIGIIREFPFSSSSQRMGVIVRKLGAQNFEYYCKGSPEMIVTFVRKETIPSDFYDVLETYTQEGYRVIAMAHKELKMSYAKVQRAQRDVIETDLTLLGLIVLENRLKPQTIPCIRNLNDANIRVIMVTGDNILTALSVARDCDIVTPGQSVITINCDNSTPPQLSYTLSNTKRKTSLPVDYSLLSNSASIQSLDTLESQTVTNNMSRTEVNKFKPKSLYNNYRFTMSGKVWGVIRDYYPELIPRLVTRGSIFARMSPDQKQQLIEELQSMGYCVAMCGDGANDCGALKAAHVGISLSEAESSVASPFTSKNANITAVLDIIKEGRAALVTSFGIFKYMASYSLCQFISVMILYSIDSNLTDMQYLYIDLFIISIFAFFFGRTEAYSGKLVKETPLSSLISVSPVLSLLIHLSLTVAFQVASFEHLKTQEWFVPFNSSLKDEKDSVACVENYTIYTLSSFQYIILAIVFSKGKPYRQSVCSNYGLIVSAIALTAFSIYMALWPATYLTSWFELIVPEDFTFRMYLILYAGLNFVISIFVEIFVIDFVFFKKLRFKFHDVYKSKRKYLATERDLQADAKWPVLTSEFKSAASPLTPVTHCTAEIVVEKENKFDKNHVLNCLYNKNSKVGVHNINLELLKKSNESSPAHSASNDSESDFYHSFDSNSPTTPERINLNLCPAELQFRPTVANGKGHVANLEMNSFENS</sequence>
<feature type="domain" description="P5B-type ATPase N-terminal" evidence="18">
    <location>
        <begin position="51"/>
        <end position="186"/>
    </location>
</feature>
<dbReference type="Gene3D" id="3.40.1110.10">
    <property type="entry name" value="Calcium-transporting ATPase, cytoplasmic domain N"/>
    <property type="match status" value="1"/>
</dbReference>
<feature type="region of interest" description="Disordered" evidence="15">
    <location>
        <begin position="1285"/>
        <end position="1308"/>
    </location>
</feature>
<dbReference type="SUPFAM" id="SSF81660">
    <property type="entry name" value="Metal cation-transporting ATPase, ATP-binding domain N"/>
    <property type="match status" value="1"/>
</dbReference>
<feature type="transmembrane region" description="Helical" evidence="14">
    <location>
        <begin position="1126"/>
        <end position="1145"/>
    </location>
</feature>
<keyword evidence="3" id="KW-0597">Phosphoprotein</keyword>
<dbReference type="Gene3D" id="3.40.50.1000">
    <property type="entry name" value="HAD superfamily/HAD-like"/>
    <property type="match status" value="1"/>
</dbReference>
<protein>
    <recommendedName>
        <fullName evidence="14">Cation-transporting ATPase</fullName>
        <ecNumber evidence="14">7.2.2.-</ecNumber>
    </recommendedName>
</protein>
<dbReference type="GO" id="GO:0015203">
    <property type="term" value="F:polyamine transmembrane transporter activity"/>
    <property type="evidence" value="ECO:0007669"/>
    <property type="project" value="TreeGrafter"/>
</dbReference>
<dbReference type="InterPro" id="IPR004014">
    <property type="entry name" value="ATPase_P-typ_cation-transptr_N"/>
</dbReference>
<feature type="compositionally biased region" description="Polar residues" evidence="15">
    <location>
        <begin position="1286"/>
        <end position="1296"/>
    </location>
</feature>
<feature type="transmembrane region" description="Helical" evidence="14">
    <location>
        <begin position="1006"/>
        <end position="1025"/>
    </location>
</feature>
<dbReference type="FunFam" id="1.20.1110.10:FF:000023">
    <property type="entry name" value="Cation-transporting ATPase"/>
    <property type="match status" value="1"/>
</dbReference>
<dbReference type="SFLD" id="SFLDS00003">
    <property type="entry name" value="Haloacid_Dehalogenase"/>
    <property type="match status" value="1"/>
</dbReference>
<dbReference type="FunFam" id="3.40.50.1000:FF:000045">
    <property type="entry name" value="Cation-transporting ATPase"/>
    <property type="match status" value="1"/>
</dbReference>
<feature type="transmembrane region" description="Helical" evidence="14">
    <location>
        <begin position="235"/>
        <end position="253"/>
    </location>
</feature>